<sequence length="79" mass="9247">MQTKLTLSIDKKVIEKAKEFASRSNRSLSDIIETYLEKITDKELEDVDNELSKLIGVIELPQDFDEKKEIRRILSEKHL</sequence>
<keyword evidence="2" id="KW-1185">Reference proteome</keyword>
<comment type="caution">
    <text evidence="1">The sequence shown here is derived from an EMBL/GenBank/DDBJ whole genome shotgun (WGS) entry which is preliminary data.</text>
</comment>
<evidence type="ECO:0008006" key="3">
    <source>
        <dbReference type="Google" id="ProtNLM"/>
    </source>
</evidence>
<dbReference type="InterPro" id="IPR045944">
    <property type="entry name" value="DUF6364"/>
</dbReference>
<name>A0AA37SPW4_9BACT</name>
<dbReference type="RefSeq" id="WP_235294215.1">
    <property type="nucleotide sequence ID" value="NZ_BSOH01000021.1"/>
</dbReference>
<gene>
    <name evidence="1" type="ORF">GCM10007940_32770</name>
</gene>
<evidence type="ECO:0000313" key="1">
    <source>
        <dbReference type="EMBL" id="GLR18661.1"/>
    </source>
</evidence>
<dbReference type="Pfam" id="PF19891">
    <property type="entry name" value="DUF6364"/>
    <property type="match status" value="1"/>
</dbReference>
<proteinExistence type="predicted"/>
<organism evidence="1 2">
    <name type="scientific">Portibacter lacus</name>
    <dbReference type="NCBI Taxonomy" id="1099794"/>
    <lineage>
        <taxon>Bacteria</taxon>
        <taxon>Pseudomonadati</taxon>
        <taxon>Bacteroidota</taxon>
        <taxon>Saprospiria</taxon>
        <taxon>Saprospirales</taxon>
        <taxon>Haliscomenobacteraceae</taxon>
        <taxon>Portibacter</taxon>
    </lineage>
</organism>
<protein>
    <recommendedName>
        <fullName evidence="3">Antitoxin</fullName>
    </recommendedName>
</protein>
<accession>A0AA37SPW4</accession>
<evidence type="ECO:0000313" key="2">
    <source>
        <dbReference type="Proteomes" id="UP001156666"/>
    </source>
</evidence>
<reference evidence="1" key="1">
    <citation type="journal article" date="2014" name="Int. J. Syst. Evol. Microbiol.">
        <title>Complete genome sequence of Corynebacterium casei LMG S-19264T (=DSM 44701T), isolated from a smear-ripened cheese.</title>
        <authorList>
            <consortium name="US DOE Joint Genome Institute (JGI-PGF)"/>
            <person name="Walter F."/>
            <person name="Albersmeier A."/>
            <person name="Kalinowski J."/>
            <person name="Ruckert C."/>
        </authorList>
    </citation>
    <scope>NUCLEOTIDE SEQUENCE</scope>
    <source>
        <strain evidence="1">NBRC 108769</strain>
    </source>
</reference>
<dbReference type="AlphaFoldDB" id="A0AA37SPW4"/>
<reference evidence="1" key="2">
    <citation type="submission" date="2023-01" db="EMBL/GenBank/DDBJ databases">
        <title>Draft genome sequence of Portibacter lacus strain NBRC 108769.</title>
        <authorList>
            <person name="Sun Q."/>
            <person name="Mori K."/>
        </authorList>
    </citation>
    <scope>NUCLEOTIDE SEQUENCE</scope>
    <source>
        <strain evidence="1">NBRC 108769</strain>
    </source>
</reference>
<dbReference type="EMBL" id="BSOH01000021">
    <property type="protein sequence ID" value="GLR18661.1"/>
    <property type="molecule type" value="Genomic_DNA"/>
</dbReference>
<dbReference type="Proteomes" id="UP001156666">
    <property type="component" value="Unassembled WGS sequence"/>
</dbReference>